<dbReference type="GO" id="GO:0000139">
    <property type="term" value="C:Golgi membrane"/>
    <property type="evidence" value="ECO:0007669"/>
    <property type="project" value="UniProtKB-SubCell"/>
</dbReference>
<evidence type="ECO:0000313" key="11">
    <source>
        <dbReference type="EMBL" id="CAG9799276.1"/>
    </source>
</evidence>
<reference evidence="11" key="1">
    <citation type="submission" date="2022-01" db="EMBL/GenBank/DDBJ databases">
        <authorList>
            <person name="King R."/>
        </authorList>
    </citation>
    <scope>NUCLEOTIDE SEQUENCE</scope>
</reference>
<dbReference type="EC" id="2.8.2.-" evidence="9"/>
<evidence type="ECO:0000256" key="6">
    <source>
        <dbReference type="ARBA" id="ARBA00023034"/>
    </source>
</evidence>
<dbReference type="InterPro" id="IPR005331">
    <property type="entry name" value="Sulfotransferase"/>
</dbReference>
<keyword evidence="9" id="KW-0119">Carbohydrate metabolism</keyword>
<feature type="region of interest" description="Disordered" evidence="10">
    <location>
        <begin position="62"/>
        <end position="85"/>
    </location>
</feature>
<evidence type="ECO:0000256" key="2">
    <source>
        <dbReference type="ARBA" id="ARBA00006339"/>
    </source>
</evidence>
<comment type="subcellular location">
    <subcellularLocation>
        <location evidence="1 9">Golgi apparatus membrane</location>
        <topology evidence="1 9">Single-pass type II membrane protein</topology>
    </subcellularLocation>
</comment>
<evidence type="ECO:0000256" key="9">
    <source>
        <dbReference type="RuleBase" id="RU364020"/>
    </source>
</evidence>
<feature type="compositionally biased region" description="Basic and acidic residues" evidence="10">
    <location>
        <begin position="62"/>
        <end position="77"/>
    </location>
</feature>
<protein>
    <recommendedName>
        <fullName evidence="9">Carbohydrate sulfotransferase</fullName>
        <ecNumber evidence="9">2.8.2.-</ecNumber>
    </recommendedName>
</protein>
<dbReference type="OrthoDB" id="2019940at2759"/>
<evidence type="ECO:0000256" key="5">
    <source>
        <dbReference type="ARBA" id="ARBA00022989"/>
    </source>
</evidence>
<dbReference type="PANTHER" id="PTHR12137:SF30">
    <property type="entry name" value="CARBOHYDRATE SULFOTRANSFERASE"/>
    <property type="match status" value="1"/>
</dbReference>
<comment type="similarity">
    <text evidence="2 9">Belongs to the sulfotransferase 2 family.</text>
</comment>
<evidence type="ECO:0000256" key="8">
    <source>
        <dbReference type="ARBA" id="ARBA00023180"/>
    </source>
</evidence>
<dbReference type="InterPro" id="IPR018011">
    <property type="entry name" value="Carb_sulfotrans_8-10"/>
</dbReference>
<keyword evidence="4 9" id="KW-0812">Transmembrane</keyword>
<keyword evidence="6 9" id="KW-0333">Golgi apparatus</keyword>
<evidence type="ECO:0000256" key="1">
    <source>
        <dbReference type="ARBA" id="ARBA00004323"/>
    </source>
</evidence>
<evidence type="ECO:0000256" key="4">
    <source>
        <dbReference type="ARBA" id="ARBA00022692"/>
    </source>
</evidence>
<feature type="transmembrane region" description="Helical" evidence="9">
    <location>
        <begin position="16"/>
        <end position="37"/>
    </location>
</feature>
<dbReference type="Proteomes" id="UP001153620">
    <property type="component" value="Chromosome 1"/>
</dbReference>
<keyword evidence="8 9" id="KW-0325">Glycoprotein</keyword>
<name>A0A9N9RJH2_9DIPT</name>
<keyword evidence="7 9" id="KW-0472">Membrane</keyword>
<keyword evidence="3 9" id="KW-0808">Transferase</keyword>
<accession>A0A9N9RJH2</accession>
<keyword evidence="5 9" id="KW-1133">Transmembrane helix</keyword>
<sequence>MLMFPRKIKMLLNKKGLTLVKAAVLIFVISIYLIVLVRESMNAMNNNAKYKTVLKVDKFKENSNHPRYDHKQNSDTKRKFKPPSSYLKPNQKFHNVAEFKSSLENSKTELDNSSITNSIYEYSEEINAKAENDFNGRKEHLWKVCAKNNIIGKLTPNAWEFFISAGHGIAWCNVFKAASTTWMYYLNILAGYDLKYLQRTVATPLELARKRFPRPSLEDLYESLENSISFLIVREPFERLLSAYRNKMEEGRNNYYKLLGDQIVKRFRGQQPLKNDPSGPTFKEFLQFVVQHYKSGGRFDEHWSPIYQFCTPCSINFTLIAKMETFDRDSEYIIRQAGLETLLLNKVPNTKVSKISNRSKNNTASLISRYFSQIDRHLLEDILEIYQLDFDLFNYNSSKYWKIVQQKSDKDINNRLDFESGI</sequence>
<dbReference type="GO" id="GO:0008146">
    <property type="term" value="F:sulfotransferase activity"/>
    <property type="evidence" value="ECO:0007669"/>
    <property type="project" value="InterPro"/>
</dbReference>
<dbReference type="EMBL" id="OU895877">
    <property type="protein sequence ID" value="CAG9799276.1"/>
    <property type="molecule type" value="Genomic_DNA"/>
</dbReference>
<organism evidence="11 12">
    <name type="scientific">Chironomus riparius</name>
    <dbReference type="NCBI Taxonomy" id="315576"/>
    <lineage>
        <taxon>Eukaryota</taxon>
        <taxon>Metazoa</taxon>
        <taxon>Ecdysozoa</taxon>
        <taxon>Arthropoda</taxon>
        <taxon>Hexapoda</taxon>
        <taxon>Insecta</taxon>
        <taxon>Pterygota</taxon>
        <taxon>Neoptera</taxon>
        <taxon>Endopterygota</taxon>
        <taxon>Diptera</taxon>
        <taxon>Nematocera</taxon>
        <taxon>Chironomoidea</taxon>
        <taxon>Chironomidae</taxon>
        <taxon>Chironominae</taxon>
        <taxon>Chironomus</taxon>
    </lineage>
</organism>
<dbReference type="AlphaFoldDB" id="A0A9N9RJH2"/>
<dbReference type="GO" id="GO:0016051">
    <property type="term" value="P:carbohydrate biosynthetic process"/>
    <property type="evidence" value="ECO:0007669"/>
    <property type="project" value="InterPro"/>
</dbReference>
<keyword evidence="12" id="KW-1185">Reference proteome</keyword>
<reference evidence="11" key="2">
    <citation type="submission" date="2022-10" db="EMBL/GenBank/DDBJ databases">
        <authorList>
            <consortium name="ENA_rothamsted_submissions"/>
            <consortium name="culmorum"/>
            <person name="King R."/>
        </authorList>
    </citation>
    <scope>NUCLEOTIDE SEQUENCE</scope>
</reference>
<evidence type="ECO:0000256" key="7">
    <source>
        <dbReference type="ARBA" id="ARBA00023136"/>
    </source>
</evidence>
<gene>
    <name evidence="11" type="ORF">CHIRRI_LOCUS2245</name>
</gene>
<dbReference type="PANTHER" id="PTHR12137">
    <property type="entry name" value="CARBOHYDRATE SULFOTRANSFERASE"/>
    <property type="match status" value="1"/>
</dbReference>
<evidence type="ECO:0000313" key="12">
    <source>
        <dbReference type="Proteomes" id="UP001153620"/>
    </source>
</evidence>
<evidence type="ECO:0000256" key="3">
    <source>
        <dbReference type="ARBA" id="ARBA00022679"/>
    </source>
</evidence>
<keyword evidence="9" id="KW-0735">Signal-anchor</keyword>
<proteinExistence type="inferred from homology"/>
<dbReference type="Pfam" id="PF03567">
    <property type="entry name" value="Sulfotransfer_2"/>
    <property type="match status" value="1"/>
</dbReference>
<evidence type="ECO:0000256" key="10">
    <source>
        <dbReference type="SAM" id="MobiDB-lite"/>
    </source>
</evidence>